<dbReference type="Proteomes" id="UP000278222">
    <property type="component" value="Unassembled WGS sequence"/>
</dbReference>
<comment type="caution">
    <text evidence="1">The sequence shown here is derived from an EMBL/GenBank/DDBJ whole genome shotgun (WGS) entry which is preliminary data.</text>
</comment>
<dbReference type="EMBL" id="RJKX01000013">
    <property type="protein sequence ID" value="ROQ00461.1"/>
    <property type="molecule type" value="Genomic_DNA"/>
</dbReference>
<evidence type="ECO:0000313" key="2">
    <source>
        <dbReference type="Proteomes" id="UP000278222"/>
    </source>
</evidence>
<protein>
    <submittedName>
        <fullName evidence="1">Uncharacterized protein</fullName>
    </submittedName>
</protein>
<reference evidence="1 2" key="1">
    <citation type="submission" date="2018-11" db="EMBL/GenBank/DDBJ databases">
        <title>Genomic Encyclopedia of Type Strains, Phase IV (KMG-IV): sequencing the most valuable type-strain genomes for metagenomic binning, comparative biology and taxonomic classification.</title>
        <authorList>
            <person name="Goeker M."/>
        </authorList>
    </citation>
    <scope>NUCLEOTIDE SEQUENCE [LARGE SCALE GENOMIC DNA]</scope>
    <source>
        <strain evidence="1 2">DSM 5900</strain>
    </source>
</reference>
<organism evidence="1 2">
    <name type="scientific">Stella humosa</name>
    <dbReference type="NCBI Taxonomy" id="94"/>
    <lineage>
        <taxon>Bacteria</taxon>
        <taxon>Pseudomonadati</taxon>
        <taxon>Pseudomonadota</taxon>
        <taxon>Alphaproteobacteria</taxon>
        <taxon>Rhodospirillales</taxon>
        <taxon>Stellaceae</taxon>
        <taxon>Stella</taxon>
    </lineage>
</organism>
<keyword evidence="2" id="KW-1185">Reference proteome</keyword>
<sequence length="199" mass="22315">MQVERVRAREEAKAVRPVGPVGPAAGVRRVGDVEAVLAWAYQEQRVTWVEARAGGVGGGGDPYSACRVDGGGRASCQLHPDAEAIHDAVLRLPDWRMRLVIAHSKAGTRPQVYAGNRPRCEPVIVGQFRDGRPRIEIEYDKRRHPIWCAVRYRGFDEDYAGDRRDYREWRLGLMELLPALARLATWRVTGPAAPERPWG</sequence>
<proteinExistence type="predicted"/>
<dbReference type="AlphaFoldDB" id="A0A3N1M9W5"/>
<evidence type="ECO:0000313" key="1">
    <source>
        <dbReference type="EMBL" id="ROQ00461.1"/>
    </source>
</evidence>
<accession>A0A3N1M9W5</accession>
<name>A0A3N1M9W5_9PROT</name>
<gene>
    <name evidence="1" type="ORF">EDC65_2260</name>
</gene>